<organism evidence="1 2">
    <name type="scientific">Cyphellophora europaea (strain CBS 101466)</name>
    <name type="common">Phialophora europaea</name>
    <dbReference type="NCBI Taxonomy" id="1220924"/>
    <lineage>
        <taxon>Eukaryota</taxon>
        <taxon>Fungi</taxon>
        <taxon>Dikarya</taxon>
        <taxon>Ascomycota</taxon>
        <taxon>Pezizomycotina</taxon>
        <taxon>Eurotiomycetes</taxon>
        <taxon>Chaetothyriomycetidae</taxon>
        <taxon>Chaetothyriales</taxon>
        <taxon>Cyphellophoraceae</taxon>
        <taxon>Cyphellophora</taxon>
    </lineage>
</organism>
<dbReference type="PRINTS" id="PR00081">
    <property type="entry name" value="GDHRDH"/>
</dbReference>
<dbReference type="RefSeq" id="XP_008716285.1">
    <property type="nucleotide sequence ID" value="XM_008718063.1"/>
</dbReference>
<dbReference type="InParanoid" id="W2RZ48"/>
<keyword evidence="2" id="KW-1185">Reference proteome</keyword>
<dbReference type="OrthoDB" id="5399006at2759"/>
<gene>
    <name evidence="1" type="ORF">HMPREF1541_03713</name>
</gene>
<dbReference type="SUPFAM" id="SSF51735">
    <property type="entry name" value="NAD(P)-binding Rossmann-fold domains"/>
    <property type="match status" value="1"/>
</dbReference>
<dbReference type="Proteomes" id="UP000030752">
    <property type="component" value="Unassembled WGS sequence"/>
</dbReference>
<reference evidence="1 2" key="1">
    <citation type="submission" date="2013-03" db="EMBL/GenBank/DDBJ databases">
        <title>The Genome Sequence of Phialophora europaea CBS 101466.</title>
        <authorList>
            <consortium name="The Broad Institute Genomics Platform"/>
            <person name="Cuomo C."/>
            <person name="de Hoog S."/>
            <person name="Gorbushina A."/>
            <person name="Walker B."/>
            <person name="Young S.K."/>
            <person name="Zeng Q."/>
            <person name="Gargeya S."/>
            <person name="Fitzgerald M."/>
            <person name="Haas B."/>
            <person name="Abouelleil A."/>
            <person name="Allen A.W."/>
            <person name="Alvarado L."/>
            <person name="Arachchi H.M."/>
            <person name="Berlin A.M."/>
            <person name="Chapman S.B."/>
            <person name="Gainer-Dewar J."/>
            <person name="Goldberg J."/>
            <person name="Griggs A."/>
            <person name="Gujja S."/>
            <person name="Hansen M."/>
            <person name="Howarth C."/>
            <person name="Imamovic A."/>
            <person name="Ireland A."/>
            <person name="Larimer J."/>
            <person name="McCowan C."/>
            <person name="Murphy C."/>
            <person name="Pearson M."/>
            <person name="Poon T.W."/>
            <person name="Priest M."/>
            <person name="Roberts A."/>
            <person name="Saif S."/>
            <person name="Shea T."/>
            <person name="Sisk P."/>
            <person name="Sykes S."/>
            <person name="Wortman J."/>
            <person name="Nusbaum C."/>
            <person name="Birren B."/>
        </authorList>
    </citation>
    <scope>NUCLEOTIDE SEQUENCE [LARGE SCALE GENOMIC DNA]</scope>
    <source>
        <strain evidence="1 2">CBS 101466</strain>
    </source>
</reference>
<accession>W2RZ48</accession>
<dbReference type="InterPro" id="IPR002347">
    <property type="entry name" value="SDR_fam"/>
</dbReference>
<evidence type="ECO:0008006" key="3">
    <source>
        <dbReference type="Google" id="ProtNLM"/>
    </source>
</evidence>
<evidence type="ECO:0000313" key="2">
    <source>
        <dbReference type="Proteomes" id="UP000030752"/>
    </source>
</evidence>
<dbReference type="PANTHER" id="PTHR43431">
    <property type="entry name" value="OXIDOREDUCTASE, SHORT CHAIN DEHYDROGENASE/REDUCTASE FAMILY (AFU_ORTHOLOGUE AFUA_5G14000)"/>
    <property type="match status" value="1"/>
</dbReference>
<proteinExistence type="predicted"/>
<dbReference type="EMBL" id="KB822719">
    <property type="protein sequence ID" value="ETN41776.1"/>
    <property type="molecule type" value="Genomic_DNA"/>
</dbReference>
<dbReference type="Gene3D" id="3.40.50.720">
    <property type="entry name" value="NAD(P)-binding Rossmann-like Domain"/>
    <property type="match status" value="1"/>
</dbReference>
<dbReference type="Pfam" id="PF00106">
    <property type="entry name" value="adh_short"/>
    <property type="match status" value="1"/>
</dbReference>
<sequence>MAAPRAWAVVAGVGPGTGASVARKFAQSYSVALLARKAENYEPVVNEINNGGGQAIGISTDVADENSVKNAFKVLQEHLGQGKLAAAIFNVGGKFVRKGFMELSLEDFESGWEANGRGAFLFSQAALPLLQDAVAASNHPPTLIFTSATAAMKGSARCAAFATGKFAMRALAQSLAREFGPAGIHVNHAIIDGVIDIERTKHYQFDHEDAKIKPEAIADTYWWIHTQPRTCFTNEIDIRPYVEKW</sequence>
<dbReference type="STRING" id="1220924.W2RZ48"/>
<dbReference type="VEuPathDB" id="FungiDB:HMPREF1541_03713"/>
<dbReference type="eggNOG" id="KOG1014">
    <property type="taxonomic scope" value="Eukaryota"/>
</dbReference>
<dbReference type="PANTHER" id="PTHR43431:SF7">
    <property type="entry name" value="OXIDOREDUCTASE, SHORT CHAIN DEHYDROGENASE_REDUCTASE FAMILY (AFU_ORTHOLOGUE AFUA_5G14000)"/>
    <property type="match status" value="1"/>
</dbReference>
<evidence type="ECO:0000313" key="1">
    <source>
        <dbReference type="EMBL" id="ETN41776.1"/>
    </source>
</evidence>
<name>W2RZ48_CYPE1</name>
<dbReference type="AlphaFoldDB" id="W2RZ48"/>
<dbReference type="GeneID" id="19971052"/>
<protein>
    <recommendedName>
        <fullName evidence="3">7-alpha-hydroxysteroid dehydrogenase</fullName>
    </recommendedName>
</protein>
<dbReference type="InterPro" id="IPR036291">
    <property type="entry name" value="NAD(P)-bd_dom_sf"/>
</dbReference>
<dbReference type="HOGENOM" id="CLU_010194_17_0_1"/>